<feature type="transmembrane region" description="Helical" evidence="1">
    <location>
        <begin position="31"/>
        <end position="52"/>
    </location>
</feature>
<keyword evidence="1" id="KW-0812">Transmembrane</keyword>
<keyword evidence="3" id="KW-1185">Reference proteome</keyword>
<feature type="transmembrane region" description="Helical" evidence="1">
    <location>
        <begin position="211"/>
        <end position="228"/>
    </location>
</feature>
<evidence type="ECO:0000256" key="1">
    <source>
        <dbReference type="SAM" id="Phobius"/>
    </source>
</evidence>
<keyword evidence="1" id="KW-1133">Transmembrane helix</keyword>
<keyword evidence="1" id="KW-0472">Membrane</keyword>
<name>A0ABV1DCX3_9FIRM</name>
<reference evidence="2 3" key="1">
    <citation type="submission" date="2024-03" db="EMBL/GenBank/DDBJ databases">
        <title>Human intestinal bacterial collection.</title>
        <authorList>
            <person name="Pauvert C."/>
            <person name="Hitch T.C.A."/>
            <person name="Clavel T."/>
        </authorList>
    </citation>
    <scope>NUCLEOTIDE SEQUENCE [LARGE SCALE GENOMIC DNA]</scope>
    <source>
        <strain evidence="2 3">CLA-SR-H021</strain>
    </source>
</reference>
<feature type="transmembrane region" description="Helical" evidence="1">
    <location>
        <begin position="374"/>
        <end position="395"/>
    </location>
</feature>
<dbReference type="Proteomes" id="UP001454086">
    <property type="component" value="Unassembled WGS sequence"/>
</dbReference>
<evidence type="ECO:0000313" key="3">
    <source>
        <dbReference type="Proteomes" id="UP001454086"/>
    </source>
</evidence>
<comment type="caution">
    <text evidence="2">The sequence shown here is derived from an EMBL/GenBank/DDBJ whole genome shotgun (WGS) entry which is preliminary data.</text>
</comment>
<sequence>MGQSRVMRFTFTKAEIREFAARMTLAALQKLWIFLILFILYMAGELIMTVALQRSWQGFVLSLISGGSVLAILLVVMYLINYCQALKSGMLEPAAYWIEDGCLCCEKNRTRIPCSDYVRRWESRHLIVLGWESGRYNLAATPIPKRVFRDKGEMEAFLSAFCPADHAAAQEHAGGGRFNYYFRMDPGSWTHAYIQMLQAVRVLRAPRIRRIRCILFFVLTGFYIRTLMTSPLYGITRFIIHALPYLIIGIVIYAMGNPWPSEKAYARFSGHGRLGNDGTGIWEMAFMDETIRVRKGQQLFDCSWQDYAYLMESDDTFFLVRLCGVLRAQFLPVPKWVFSGPEEMQAFARFCGSRGVTIRKERIQTSLKREKGKWIICGVLLLVLVVFYAQLRIAYSIAAGSVQQRMERLVEDGSLEKGMEMEKTGQRGTMEAFVFDPADYPDYVPIEIQVEVLKSLGIDGLEEGTVEEYKKWMEQDPWSRAFMEGYPYYSLLSGIGSGEYDEETYEKTGWSGTVYWFDFEGWDISEDYIDIMKGVQAIGGDDFILSDMEEDTSGVDWENGTGTIDVTFTLDGRPLRFCAEMENDWIDSSFLQFLGRSLMEGGKEKRLYYMGDNGQGAILFYNTPEWAAMFQEKTGIELLEAGG</sequence>
<accession>A0ABV1DCX3</accession>
<protein>
    <submittedName>
        <fullName evidence="2">YcxB family protein</fullName>
    </submittedName>
</protein>
<dbReference type="RefSeq" id="WP_040382437.1">
    <property type="nucleotide sequence ID" value="NZ_JBBMFM010000115.1"/>
</dbReference>
<gene>
    <name evidence="2" type="ORF">WMQ36_21815</name>
</gene>
<feature type="transmembrane region" description="Helical" evidence="1">
    <location>
        <begin position="234"/>
        <end position="255"/>
    </location>
</feature>
<evidence type="ECO:0000313" key="2">
    <source>
        <dbReference type="EMBL" id="MEQ2427606.1"/>
    </source>
</evidence>
<organism evidence="2 3">
    <name type="scientific">Enterocloster hominis</name>
    <name type="common">ex Hitch et al. 2024</name>
    <dbReference type="NCBI Taxonomy" id="1917870"/>
    <lineage>
        <taxon>Bacteria</taxon>
        <taxon>Bacillati</taxon>
        <taxon>Bacillota</taxon>
        <taxon>Clostridia</taxon>
        <taxon>Lachnospirales</taxon>
        <taxon>Lachnospiraceae</taxon>
        <taxon>Enterocloster</taxon>
    </lineage>
</organism>
<proteinExistence type="predicted"/>
<dbReference type="EMBL" id="JBBMFM010000115">
    <property type="protein sequence ID" value="MEQ2427606.1"/>
    <property type="molecule type" value="Genomic_DNA"/>
</dbReference>
<feature type="transmembrane region" description="Helical" evidence="1">
    <location>
        <begin position="58"/>
        <end position="80"/>
    </location>
</feature>